<keyword evidence="4" id="KW-1185">Reference proteome</keyword>
<evidence type="ECO:0000313" key="3">
    <source>
        <dbReference type="EMBL" id="MCL7715692.1"/>
    </source>
</evidence>
<keyword evidence="1" id="KW-0732">Signal</keyword>
<dbReference type="InterPro" id="IPR011059">
    <property type="entry name" value="Metal-dep_hydrolase_composite"/>
</dbReference>
<evidence type="ECO:0000256" key="1">
    <source>
        <dbReference type="SAM" id="SignalP"/>
    </source>
</evidence>
<comment type="caution">
    <text evidence="3">The sequence shown here is derived from an EMBL/GenBank/DDBJ whole genome shotgun (WGS) entry which is preliminary data.</text>
</comment>
<name>A0ABT0SK32_9GAMM</name>
<dbReference type="Gene3D" id="3.10.310.70">
    <property type="match status" value="1"/>
</dbReference>
<dbReference type="InterPro" id="IPR013108">
    <property type="entry name" value="Amidohydro_3"/>
</dbReference>
<dbReference type="RefSeq" id="WP_250065167.1">
    <property type="nucleotide sequence ID" value="NZ_JAIKTS010000005.1"/>
</dbReference>
<reference evidence="3 4" key="1">
    <citation type="submission" date="2021-08" db="EMBL/GenBank/DDBJ databases">
        <title>Novel members of of the genus Stenotrophomonas from differernt environment.</title>
        <authorList>
            <person name="Deng Y."/>
        </authorList>
    </citation>
    <scope>NUCLEOTIDE SEQUENCE [LARGE SCALE GENOMIC DNA]</scope>
    <source>
        <strain evidence="3 4">CPCC 101365</strain>
    </source>
</reference>
<dbReference type="Pfam" id="PF07969">
    <property type="entry name" value="Amidohydro_3"/>
    <property type="match status" value="1"/>
</dbReference>
<evidence type="ECO:0000313" key="4">
    <source>
        <dbReference type="Proteomes" id="UP001431235"/>
    </source>
</evidence>
<sequence>MRRIACLAVLLPCLYTPPAAAEVRVLVADMIRTGDPRQPTATAMAWDTDAGRVLAVGDRATLAQRYPQASTVELGDVAVVPGLIDAHAHLVYLGNTLAQADLSGARSRAEVVQRLQAFEKTLAPGEWLLGAGWDQNHWEDGTGFPSAADLDAAFPERPVFLDRVDGHAGWVNSAALRIAAAADKPLSGEWQPSGGRIMRDAAGNATGVLVDRAAELVTRHIPTPDDATREKRLETALHEAVRNGLTGVHDMGVSRSNLALMRRLADQGRLPLRINAYADGNQEALADLCANGLYRHPGGRLQMRGVKLFMDGALGSRGAAMLDDYSDDPHNRGLLVTSPEDFDAAVRKADGCKVQVATHAIGDRGNRIVLDTYEKALGTHKDNDHRWRVEHAQVVALDDIPRFAALGLIASMQPTHATSDMGWVEQRVGPERVQGAYAWQRYLHSGARLALGSDFPVEQVDPRLGLYAAVTRQDRAGQPPGGWQPEQRLSAAEALRGFTSDAAYAGHDEDQVGRLQSGMRADFVVYDRDPLDPAGGRLDELKVLSTWVDGLPVYEAASAGTQE</sequence>
<dbReference type="SUPFAM" id="SSF51338">
    <property type="entry name" value="Composite domain of metallo-dependent hydrolases"/>
    <property type="match status" value="1"/>
</dbReference>
<dbReference type="InterPro" id="IPR033932">
    <property type="entry name" value="YtcJ-like"/>
</dbReference>
<gene>
    <name evidence="3" type="ORF">K5L01_13680</name>
</gene>
<proteinExistence type="predicted"/>
<dbReference type="Gene3D" id="2.30.40.10">
    <property type="entry name" value="Urease, subunit C, domain 1"/>
    <property type="match status" value="1"/>
</dbReference>
<evidence type="ECO:0000259" key="2">
    <source>
        <dbReference type="Pfam" id="PF07969"/>
    </source>
</evidence>
<dbReference type="Gene3D" id="3.20.20.140">
    <property type="entry name" value="Metal-dependent hydrolases"/>
    <property type="match status" value="1"/>
</dbReference>
<dbReference type="InterPro" id="IPR032466">
    <property type="entry name" value="Metal_Hydrolase"/>
</dbReference>
<dbReference type="PANTHER" id="PTHR22642">
    <property type="entry name" value="IMIDAZOLONEPROPIONASE"/>
    <property type="match status" value="1"/>
</dbReference>
<accession>A0ABT0SK32</accession>
<dbReference type="SUPFAM" id="SSF51556">
    <property type="entry name" value="Metallo-dependent hydrolases"/>
    <property type="match status" value="1"/>
</dbReference>
<feature type="domain" description="Amidohydrolase 3" evidence="2">
    <location>
        <begin position="72"/>
        <end position="554"/>
    </location>
</feature>
<feature type="signal peptide" evidence="1">
    <location>
        <begin position="1"/>
        <end position="21"/>
    </location>
</feature>
<protein>
    <submittedName>
        <fullName evidence="3">Amidohydrolase</fullName>
    </submittedName>
</protein>
<dbReference type="PANTHER" id="PTHR22642:SF2">
    <property type="entry name" value="PROTEIN LONG AFTER FAR-RED 3"/>
    <property type="match status" value="1"/>
</dbReference>
<dbReference type="EMBL" id="JAIKTS010000005">
    <property type="protein sequence ID" value="MCL7715692.1"/>
    <property type="molecule type" value="Genomic_DNA"/>
</dbReference>
<organism evidence="3 4">
    <name type="scientific">Stenotrophomonas mori</name>
    <dbReference type="NCBI Taxonomy" id="2871096"/>
    <lineage>
        <taxon>Bacteria</taxon>
        <taxon>Pseudomonadati</taxon>
        <taxon>Pseudomonadota</taxon>
        <taxon>Gammaproteobacteria</taxon>
        <taxon>Lysobacterales</taxon>
        <taxon>Lysobacteraceae</taxon>
        <taxon>Stenotrophomonas</taxon>
    </lineage>
</organism>
<dbReference type="Proteomes" id="UP001431235">
    <property type="component" value="Unassembled WGS sequence"/>
</dbReference>
<feature type="chain" id="PRO_5047056019" evidence="1">
    <location>
        <begin position="22"/>
        <end position="563"/>
    </location>
</feature>
<dbReference type="CDD" id="cd01300">
    <property type="entry name" value="YtcJ_like"/>
    <property type="match status" value="1"/>
</dbReference>